<dbReference type="AlphaFoldDB" id="A0A9Q8P9J6"/>
<reference evidence="7" key="1">
    <citation type="submission" date="2021-12" db="EMBL/GenBank/DDBJ databases">
        <authorList>
            <person name="Zaccaron A."/>
            <person name="Stergiopoulos I."/>
        </authorList>
    </citation>
    <scope>NUCLEOTIDE SEQUENCE</scope>
    <source>
        <strain evidence="7">Race5_Kim</strain>
    </source>
</reference>
<dbReference type="InterPro" id="IPR036864">
    <property type="entry name" value="Zn2-C6_fun-type_DNA-bd_sf"/>
</dbReference>
<evidence type="ECO:0000259" key="6">
    <source>
        <dbReference type="PROSITE" id="PS50048"/>
    </source>
</evidence>
<sequence>MQSRVTSAHCSMSSRLSFAACSRAGGPTDYHGRFSNGNLAYTARGPYTSLAALTDALAAEIAAATQSSIPECTTCELSLDLNATLPLIRPTIGPYAQGQPNDIPHEFKHAPTVPDGADPSKVHPGATCATIVNITDPSGRAIVQRAASRGVIQAVEAADGYRYSFNNAWTAKDEEGSRFSFICQDSMQNKDRHANGFTRTTKHLKGETNEVRGPRKPTYDCKGSVSVKFSSGKQSVDVYYRHYAIHQTVAERKLPPRPPPRSKEAGAATQSTPKEGGGLLPTLQAETFANTALAMVNDQRPIIDNQPPLAMRSHAGPSISRPLKRKRESLPPPPPAPKPRDPNKPPSLSELLASSETANKPASPVEALRAVPSKFPPPVAYELPSWQTPPPPMTATPSNQPYPPPYPPYPPPGKIAISATPRQGPLSQQSRPGAPTGTPGSGHALFTTMKQVWQQPQTPVFHSFGPQRQRGSKACSNCRQRKTRCDEAKPCGACVKSGRTDCYSIEQPPAPESTPRREDFAGTWGSLSQPGPPPQLKEWQQQQQQSQANSPWPAAQQQPPQPQATTAARRDDSPDPWYPKR</sequence>
<gene>
    <name evidence="7" type="ORF">CLAFUR5_06292</name>
</gene>
<dbReference type="KEGG" id="ffu:CLAFUR5_06292"/>
<accession>A0A9Q8P9J6</accession>
<evidence type="ECO:0000313" key="7">
    <source>
        <dbReference type="EMBL" id="UJO18016.1"/>
    </source>
</evidence>
<dbReference type="CDD" id="cd00067">
    <property type="entry name" value="GAL4"/>
    <property type="match status" value="1"/>
</dbReference>
<dbReference type="OrthoDB" id="3251668at2759"/>
<organism evidence="7 8">
    <name type="scientific">Passalora fulva</name>
    <name type="common">Tomato leaf mold</name>
    <name type="synonym">Cladosporium fulvum</name>
    <dbReference type="NCBI Taxonomy" id="5499"/>
    <lineage>
        <taxon>Eukaryota</taxon>
        <taxon>Fungi</taxon>
        <taxon>Dikarya</taxon>
        <taxon>Ascomycota</taxon>
        <taxon>Pezizomycotina</taxon>
        <taxon>Dothideomycetes</taxon>
        <taxon>Dothideomycetidae</taxon>
        <taxon>Mycosphaerellales</taxon>
        <taxon>Mycosphaerellaceae</taxon>
        <taxon>Fulvia</taxon>
    </lineage>
</organism>
<dbReference type="GeneID" id="71986170"/>
<feature type="domain" description="Zn(2)-C6 fungal-type" evidence="6">
    <location>
        <begin position="474"/>
        <end position="502"/>
    </location>
</feature>
<feature type="region of interest" description="Disordered" evidence="5">
    <location>
        <begin position="249"/>
        <end position="280"/>
    </location>
</feature>
<dbReference type="Pfam" id="PF00172">
    <property type="entry name" value="Zn_clus"/>
    <property type="match status" value="1"/>
</dbReference>
<evidence type="ECO:0000313" key="8">
    <source>
        <dbReference type="Proteomes" id="UP000756132"/>
    </source>
</evidence>
<dbReference type="EMBL" id="CP090167">
    <property type="protein sequence ID" value="UJO18016.1"/>
    <property type="molecule type" value="Genomic_DNA"/>
</dbReference>
<evidence type="ECO:0000256" key="4">
    <source>
        <dbReference type="ARBA" id="ARBA00023242"/>
    </source>
</evidence>
<keyword evidence="3" id="KW-0804">Transcription</keyword>
<dbReference type="GO" id="GO:0000981">
    <property type="term" value="F:DNA-binding transcription factor activity, RNA polymerase II-specific"/>
    <property type="evidence" value="ECO:0007669"/>
    <property type="project" value="InterPro"/>
</dbReference>
<name>A0A9Q8P9J6_PASFU</name>
<feature type="compositionally biased region" description="Pro residues" evidence="5">
    <location>
        <begin position="387"/>
        <end position="413"/>
    </location>
</feature>
<dbReference type="InterPro" id="IPR050675">
    <property type="entry name" value="OAF3"/>
</dbReference>
<dbReference type="RefSeq" id="XP_047762382.1">
    <property type="nucleotide sequence ID" value="XM_047905440.1"/>
</dbReference>
<dbReference type="Gene3D" id="4.10.240.10">
    <property type="entry name" value="Zn(2)-C6 fungal-type DNA-binding domain"/>
    <property type="match status" value="1"/>
</dbReference>
<dbReference type="InterPro" id="IPR001138">
    <property type="entry name" value="Zn2Cys6_DnaBD"/>
</dbReference>
<feature type="compositionally biased region" description="Low complexity" evidence="5">
    <location>
        <begin position="346"/>
        <end position="356"/>
    </location>
</feature>
<feature type="region of interest" description="Disordered" evidence="5">
    <location>
        <begin position="304"/>
        <end position="445"/>
    </location>
</feature>
<dbReference type="GO" id="GO:0008270">
    <property type="term" value="F:zinc ion binding"/>
    <property type="evidence" value="ECO:0007669"/>
    <property type="project" value="InterPro"/>
</dbReference>
<keyword evidence="8" id="KW-1185">Reference proteome</keyword>
<keyword evidence="4" id="KW-0539">Nucleus</keyword>
<protein>
    <recommendedName>
        <fullName evidence="6">Zn(2)-C6 fungal-type domain-containing protein</fullName>
    </recommendedName>
</protein>
<dbReference type="SMART" id="SM00066">
    <property type="entry name" value="GAL4"/>
    <property type="match status" value="1"/>
</dbReference>
<reference evidence="7" key="2">
    <citation type="journal article" date="2022" name="Microb. Genom.">
        <title>A chromosome-scale genome assembly of the tomato pathogen Cladosporium fulvum reveals a compartmentalized genome architecture and the presence of a dispensable chromosome.</title>
        <authorList>
            <person name="Zaccaron A.Z."/>
            <person name="Chen L.H."/>
            <person name="Samaras A."/>
            <person name="Stergiopoulos I."/>
        </authorList>
    </citation>
    <scope>NUCLEOTIDE SEQUENCE</scope>
    <source>
        <strain evidence="7">Race5_Kim</strain>
    </source>
</reference>
<feature type="region of interest" description="Disordered" evidence="5">
    <location>
        <begin position="460"/>
        <end position="581"/>
    </location>
</feature>
<keyword evidence="2" id="KW-0238">DNA-binding</keyword>
<dbReference type="PROSITE" id="PS00463">
    <property type="entry name" value="ZN2_CY6_FUNGAL_1"/>
    <property type="match status" value="1"/>
</dbReference>
<evidence type="ECO:0000256" key="2">
    <source>
        <dbReference type="ARBA" id="ARBA00023125"/>
    </source>
</evidence>
<keyword evidence="1" id="KW-0805">Transcription regulation</keyword>
<feature type="compositionally biased region" description="Low complexity" evidence="5">
    <location>
        <begin position="536"/>
        <end position="567"/>
    </location>
</feature>
<dbReference type="SUPFAM" id="SSF57701">
    <property type="entry name" value="Zn2/Cys6 DNA-binding domain"/>
    <property type="match status" value="1"/>
</dbReference>
<dbReference type="PANTHER" id="PTHR31069">
    <property type="entry name" value="OLEATE-ACTIVATED TRANSCRIPTION FACTOR 1-RELATED"/>
    <property type="match status" value="1"/>
</dbReference>
<dbReference type="PANTHER" id="PTHR31069:SF32">
    <property type="entry name" value="ARGININE METABOLISM REGULATION PROTEIN II"/>
    <property type="match status" value="1"/>
</dbReference>
<dbReference type="Proteomes" id="UP000756132">
    <property type="component" value="Chromosome 5"/>
</dbReference>
<evidence type="ECO:0000256" key="1">
    <source>
        <dbReference type="ARBA" id="ARBA00023015"/>
    </source>
</evidence>
<dbReference type="GO" id="GO:0003677">
    <property type="term" value="F:DNA binding"/>
    <property type="evidence" value="ECO:0007669"/>
    <property type="project" value="UniProtKB-KW"/>
</dbReference>
<proteinExistence type="predicted"/>
<evidence type="ECO:0000256" key="5">
    <source>
        <dbReference type="SAM" id="MobiDB-lite"/>
    </source>
</evidence>
<dbReference type="PROSITE" id="PS50048">
    <property type="entry name" value="ZN2_CY6_FUNGAL_2"/>
    <property type="match status" value="1"/>
</dbReference>
<evidence type="ECO:0000256" key="3">
    <source>
        <dbReference type="ARBA" id="ARBA00023163"/>
    </source>
</evidence>